<keyword evidence="2" id="KW-1185">Reference proteome</keyword>
<dbReference type="OrthoDB" id="159299at2759"/>
<dbReference type="STRING" id="1287681.M7TYV5"/>
<sequence>MSDQEQTLSARAALDASMAEKIKEEIVQHTITTWRSKGTHMTFDEFIMQQFSLDGNMPDRKEGALVTDGDNRKGYLFVPFDYSVSSNQQLITGRLTLKGLVDEFDSDDIRAVVPLLDQEIEEGGYLFFEEMLDVSLDEIKFYDKVTLIAKYRLLDFRGLNQPPPESKKKMFMVRVIRGEKLDAKPFYTLPGMGYNAFIGRLGEEGRRYGSFASEEDERKWVEEFLRDSIYYGDLDKWSFIFTDGTDETPRLAYDEEWKPLASREIFDEMFRNMEEEGDKLTPVFLRTCEIEKARRITGSENIGAVEEVQSSEAQSS</sequence>
<dbReference type="Proteomes" id="UP000012174">
    <property type="component" value="Unassembled WGS sequence"/>
</dbReference>
<gene>
    <name evidence="1" type="ORF">UCREL1_1073</name>
</gene>
<dbReference type="HOGENOM" id="CLU_880081_0_0_1"/>
<dbReference type="AlphaFoldDB" id="M7TYV5"/>
<dbReference type="KEGG" id="ela:UCREL1_1073"/>
<proteinExistence type="predicted"/>
<accession>M7TYV5</accession>
<organism evidence="1 2">
    <name type="scientific">Eutypa lata (strain UCR-EL1)</name>
    <name type="common">Grapevine dieback disease fungus</name>
    <name type="synonym">Eutypa armeniacae</name>
    <dbReference type="NCBI Taxonomy" id="1287681"/>
    <lineage>
        <taxon>Eukaryota</taxon>
        <taxon>Fungi</taxon>
        <taxon>Dikarya</taxon>
        <taxon>Ascomycota</taxon>
        <taxon>Pezizomycotina</taxon>
        <taxon>Sordariomycetes</taxon>
        <taxon>Xylariomycetidae</taxon>
        <taxon>Xylariales</taxon>
        <taxon>Diatrypaceae</taxon>
        <taxon>Eutypa</taxon>
    </lineage>
</organism>
<reference evidence="2" key="1">
    <citation type="journal article" date="2013" name="Genome Announc.">
        <title>Draft genome sequence of the grapevine dieback fungus Eutypa lata UCR-EL1.</title>
        <authorList>
            <person name="Blanco-Ulate B."/>
            <person name="Rolshausen P.E."/>
            <person name="Cantu D."/>
        </authorList>
    </citation>
    <scope>NUCLEOTIDE SEQUENCE [LARGE SCALE GENOMIC DNA]</scope>
    <source>
        <strain evidence="2">UCR-EL1</strain>
    </source>
</reference>
<dbReference type="EMBL" id="KB705561">
    <property type="protein sequence ID" value="EMR71875.1"/>
    <property type="molecule type" value="Genomic_DNA"/>
</dbReference>
<evidence type="ECO:0000313" key="1">
    <source>
        <dbReference type="EMBL" id="EMR71875.1"/>
    </source>
</evidence>
<name>M7TYV5_EUTLA</name>
<protein>
    <submittedName>
        <fullName evidence="1">Uncharacterized protein</fullName>
    </submittedName>
</protein>
<evidence type="ECO:0000313" key="2">
    <source>
        <dbReference type="Proteomes" id="UP000012174"/>
    </source>
</evidence>